<dbReference type="Proteomes" id="UP001595909">
    <property type="component" value="Unassembled WGS sequence"/>
</dbReference>
<protein>
    <submittedName>
        <fullName evidence="1">Helix-turn-helix domain-containing protein</fullName>
    </submittedName>
</protein>
<accession>A0ABV9RD65</accession>
<reference evidence="2" key="1">
    <citation type="journal article" date="2019" name="Int. J. Syst. Evol. Microbiol.">
        <title>The Global Catalogue of Microorganisms (GCM) 10K type strain sequencing project: providing services to taxonomists for standard genome sequencing and annotation.</title>
        <authorList>
            <consortium name="The Broad Institute Genomics Platform"/>
            <consortium name="The Broad Institute Genome Sequencing Center for Infectious Disease"/>
            <person name="Wu L."/>
            <person name="Ma J."/>
        </authorList>
    </citation>
    <scope>NUCLEOTIDE SEQUENCE [LARGE SCALE GENOMIC DNA]</scope>
    <source>
        <strain evidence="2">CCUG 50347</strain>
    </source>
</reference>
<dbReference type="Gene3D" id="1.10.260.40">
    <property type="entry name" value="lambda repressor-like DNA-binding domains"/>
    <property type="match status" value="1"/>
</dbReference>
<proteinExistence type="predicted"/>
<keyword evidence="2" id="KW-1185">Reference proteome</keyword>
<dbReference type="RefSeq" id="WP_274189754.1">
    <property type="nucleotide sequence ID" value="NZ_BAABHN010000013.1"/>
</dbReference>
<dbReference type="InterPro" id="IPR001387">
    <property type="entry name" value="Cro/C1-type_HTH"/>
</dbReference>
<dbReference type="InterPro" id="IPR010982">
    <property type="entry name" value="Lambda_DNA-bd_dom_sf"/>
</dbReference>
<dbReference type="CDD" id="cd00093">
    <property type="entry name" value="HTH_XRE"/>
    <property type="match status" value="1"/>
</dbReference>
<dbReference type="EMBL" id="JBHSIM010000013">
    <property type="protein sequence ID" value="MFC4832121.1"/>
    <property type="molecule type" value="Genomic_DNA"/>
</dbReference>
<gene>
    <name evidence="1" type="ORF">ACFPEL_06835</name>
</gene>
<comment type="caution">
    <text evidence="1">The sequence shown here is derived from an EMBL/GenBank/DDBJ whole genome shotgun (WGS) entry which is preliminary data.</text>
</comment>
<dbReference type="SUPFAM" id="SSF47413">
    <property type="entry name" value="lambda repressor-like DNA-binding domains"/>
    <property type="match status" value="1"/>
</dbReference>
<sequence length="440" mass="47348">MDGQPARFRAFREERGWTQRDVAEHVQRLAWAKHGDHVGVNADMIAKWERGAKGVSAYYRELLALLFGVEPRMLGLRTNPRGPEVAAAVDDLSRGAYQLLDHLGPGAEVIRTRVVQVVEDQVARRRTLLTVMGLLSMSAEDSGDATAATSGTFDDLSDRYQERYHSSDPVALFTVALAHLDAVSAAARRTSGREQMRLIANQARSATLVGRLSFFDLDDSMAARGHYTLAAEAAHEAGDAQQEAAALAHLAFVPASAGASTAALDHLAAARVALASQPHPLISSWVDAIESEVLANAGEHMAALSAINRAREALSSGAVDDDGPRWFDYYDATRLAGFAGYANLLAGRYDAARAELEEALNLPLAAAKQRSVLLSDLATVHYRDGELDEACRIAISAVDELAQAGYATGSDRVRSFLRLVHSHASSPAVRTLNERVSSLN</sequence>
<evidence type="ECO:0000313" key="2">
    <source>
        <dbReference type="Proteomes" id="UP001595909"/>
    </source>
</evidence>
<organism evidence="1 2">
    <name type="scientific">Actinomycetospora chibensis</name>
    <dbReference type="NCBI Taxonomy" id="663606"/>
    <lineage>
        <taxon>Bacteria</taxon>
        <taxon>Bacillati</taxon>
        <taxon>Actinomycetota</taxon>
        <taxon>Actinomycetes</taxon>
        <taxon>Pseudonocardiales</taxon>
        <taxon>Pseudonocardiaceae</taxon>
        <taxon>Actinomycetospora</taxon>
    </lineage>
</organism>
<evidence type="ECO:0000313" key="1">
    <source>
        <dbReference type="EMBL" id="MFC4832121.1"/>
    </source>
</evidence>
<name>A0ABV9RD65_9PSEU</name>